<gene>
    <name evidence="1" type="ORF">RhiirA4_466327</name>
</gene>
<sequence>MLKLHLIGRSTIHLTGMINLHPNITQFYGVMELKDVKRTEDKFHSTPSLLPQHYILKVEKYLRDNAITFEWESQLKLAKEISSAFEIIHGDLIIMCY</sequence>
<name>A0A2I1GTU4_9GLOM</name>
<reference evidence="1 2" key="1">
    <citation type="submission" date="2015-10" db="EMBL/GenBank/DDBJ databases">
        <title>Genome analyses suggest a sexual origin of heterokaryosis in a supposedly ancient asexual fungus.</title>
        <authorList>
            <person name="Ropars J."/>
            <person name="Sedzielewska K."/>
            <person name="Noel J."/>
            <person name="Charron P."/>
            <person name="Farinelli L."/>
            <person name="Marton T."/>
            <person name="Kruger M."/>
            <person name="Pelin A."/>
            <person name="Brachmann A."/>
            <person name="Corradi N."/>
        </authorList>
    </citation>
    <scope>NUCLEOTIDE SEQUENCE [LARGE SCALE GENOMIC DNA]</scope>
    <source>
        <strain evidence="1 2">A4</strain>
    </source>
</reference>
<protein>
    <submittedName>
        <fullName evidence="1">Uncharacterized protein</fullName>
    </submittedName>
</protein>
<dbReference type="AlphaFoldDB" id="A0A2I1GTU4"/>
<dbReference type="EMBL" id="LLXI01000818">
    <property type="protein sequence ID" value="PKY50063.1"/>
    <property type="molecule type" value="Genomic_DNA"/>
</dbReference>
<keyword evidence="2" id="KW-1185">Reference proteome</keyword>
<dbReference type="Proteomes" id="UP000234323">
    <property type="component" value="Unassembled WGS sequence"/>
</dbReference>
<proteinExistence type="predicted"/>
<accession>A0A2I1GTU4</accession>
<evidence type="ECO:0000313" key="2">
    <source>
        <dbReference type="Proteomes" id="UP000234323"/>
    </source>
</evidence>
<evidence type="ECO:0000313" key="1">
    <source>
        <dbReference type="EMBL" id="PKY50063.1"/>
    </source>
</evidence>
<comment type="caution">
    <text evidence="1">The sequence shown here is derived from an EMBL/GenBank/DDBJ whole genome shotgun (WGS) entry which is preliminary data.</text>
</comment>
<organism evidence="1 2">
    <name type="scientific">Rhizophagus irregularis</name>
    <dbReference type="NCBI Taxonomy" id="588596"/>
    <lineage>
        <taxon>Eukaryota</taxon>
        <taxon>Fungi</taxon>
        <taxon>Fungi incertae sedis</taxon>
        <taxon>Mucoromycota</taxon>
        <taxon>Glomeromycotina</taxon>
        <taxon>Glomeromycetes</taxon>
        <taxon>Glomerales</taxon>
        <taxon>Glomeraceae</taxon>
        <taxon>Rhizophagus</taxon>
    </lineage>
</organism>